<dbReference type="PANTHER" id="PTHR30404">
    <property type="entry name" value="N-ACETYLMURAMOYL-L-ALANINE AMIDASE"/>
    <property type="match status" value="1"/>
</dbReference>
<dbReference type="InterPro" id="IPR013783">
    <property type="entry name" value="Ig-like_fold"/>
</dbReference>
<dbReference type="Pfam" id="PF01520">
    <property type="entry name" value="Amidase_3"/>
    <property type="match status" value="1"/>
</dbReference>
<dbReference type="STRING" id="402734.SAMN05660918_0543"/>
<dbReference type="PANTHER" id="PTHR30404:SF0">
    <property type="entry name" value="N-ACETYLMURAMOYL-L-ALANINE AMIDASE AMIC"/>
    <property type="match status" value="1"/>
</dbReference>
<dbReference type="EC" id="3.5.1.28" evidence="2"/>
<feature type="domain" description="Fibronectin type-III" evidence="5">
    <location>
        <begin position="399"/>
        <end position="472"/>
    </location>
</feature>
<evidence type="ECO:0000313" key="8">
    <source>
        <dbReference type="Proteomes" id="UP000199702"/>
    </source>
</evidence>
<dbReference type="InterPro" id="IPR026444">
    <property type="entry name" value="Secre_tail"/>
</dbReference>
<dbReference type="InterPro" id="IPR036116">
    <property type="entry name" value="FN3_sf"/>
</dbReference>
<evidence type="ECO:0000259" key="5">
    <source>
        <dbReference type="SMART" id="SM00060"/>
    </source>
</evidence>
<accession>A0A1H6QT01</accession>
<reference evidence="8" key="1">
    <citation type="submission" date="2016-10" db="EMBL/GenBank/DDBJ databases">
        <authorList>
            <person name="Varghese N."/>
            <person name="Submissions S."/>
        </authorList>
    </citation>
    <scope>NUCLEOTIDE SEQUENCE [LARGE SCALE GENOMIC DNA]</scope>
    <source>
        <strain evidence="8">DSM 17934</strain>
    </source>
</reference>
<comment type="catalytic activity">
    <reaction evidence="1">
        <text>Hydrolyzes the link between N-acetylmuramoyl residues and L-amino acid residues in certain cell-wall glycopeptides.</text>
        <dbReference type="EC" id="3.5.1.28"/>
    </reaction>
</comment>
<dbReference type="RefSeq" id="WP_091307472.1">
    <property type="nucleotide sequence ID" value="NZ_CBCSJU010000001.1"/>
</dbReference>
<dbReference type="SMART" id="SM00646">
    <property type="entry name" value="Ami_3"/>
    <property type="match status" value="1"/>
</dbReference>
<feature type="domain" description="MurNAc-LAA" evidence="6">
    <location>
        <begin position="86"/>
        <end position="202"/>
    </location>
</feature>
<dbReference type="InterPro" id="IPR002508">
    <property type="entry name" value="MurNAc-LAA_cat"/>
</dbReference>
<evidence type="ECO:0000256" key="2">
    <source>
        <dbReference type="ARBA" id="ARBA00011901"/>
    </source>
</evidence>
<evidence type="ECO:0000259" key="6">
    <source>
        <dbReference type="SMART" id="SM00646"/>
    </source>
</evidence>
<evidence type="ECO:0000256" key="1">
    <source>
        <dbReference type="ARBA" id="ARBA00001561"/>
    </source>
</evidence>
<dbReference type="SUPFAM" id="SSF53187">
    <property type="entry name" value="Zn-dependent exopeptidases"/>
    <property type="match status" value="1"/>
</dbReference>
<organism evidence="7 8">
    <name type="scientific">Flavobacterium terrigena</name>
    <dbReference type="NCBI Taxonomy" id="402734"/>
    <lineage>
        <taxon>Bacteria</taxon>
        <taxon>Pseudomonadati</taxon>
        <taxon>Bacteroidota</taxon>
        <taxon>Flavobacteriia</taxon>
        <taxon>Flavobacteriales</taxon>
        <taxon>Flavobacteriaceae</taxon>
        <taxon>Flavobacterium</taxon>
    </lineage>
</organism>
<dbReference type="GO" id="GO:0008745">
    <property type="term" value="F:N-acetylmuramoyl-L-alanine amidase activity"/>
    <property type="evidence" value="ECO:0007669"/>
    <property type="project" value="UniProtKB-EC"/>
</dbReference>
<evidence type="ECO:0000313" key="7">
    <source>
        <dbReference type="EMBL" id="SEI43337.1"/>
    </source>
</evidence>
<dbReference type="GO" id="GO:0030288">
    <property type="term" value="C:outer membrane-bounded periplasmic space"/>
    <property type="evidence" value="ECO:0007669"/>
    <property type="project" value="TreeGrafter"/>
</dbReference>
<proteinExistence type="predicted"/>
<dbReference type="InterPro" id="IPR050695">
    <property type="entry name" value="N-acetylmuramoyl_amidase_3"/>
</dbReference>
<dbReference type="SUPFAM" id="SSF49265">
    <property type="entry name" value="Fibronectin type III"/>
    <property type="match status" value="1"/>
</dbReference>
<keyword evidence="4" id="KW-0378">Hydrolase</keyword>
<gene>
    <name evidence="7" type="ORF">SAMN05660918_0543</name>
</gene>
<dbReference type="AlphaFoldDB" id="A0A1H6QT01"/>
<dbReference type="Pfam" id="PF18962">
    <property type="entry name" value="Por_Secre_tail"/>
    <property type="match status" value="1"/>
</dbReference>
<keyword evidence="8" id="KW-1185">Reference proteome</keyword>
<protein>
    <recommendedName>
        <fullName evidence="2">N-acetylmuramoyl-L-alanine amidase</fullName>
        <ecNumber evidence="2">3.5.1.28</ecNumber>
    </recommendedName>
</protein>
<name>A0A1H6QT01_9FLAO</name>
<evidence type="ECO:0000256" key="3">
    <source>
        <dbReference type="ARBA" id="ARBA00022729"/>
    </source>
</evidence>
<dbReference type="Gene3D" id="2.60.40.10">
    <property type="entry name" value="Immunoglobulins"/>
    <property type="match status" value="4"/>
</dbReference>
<feature type="domain" description="Fibronectin type-III" evidence="5">
    <location>
        <begin position="213"/>
        <end position="290"/>
    </location>
</feature>
<dbReference type="SMART" id="SM00060">
    <property type="entry name" value="FN3"/>
    <property type="match status" value="4"/>
</dbReference>
<sequence length="667" mass="71133">MKNIFKIVMAVLFTVSMQSQIIVIDPGHGYGATTSDNPDGRTATEIETALEVGLRTRTLIQNSCTWTVQMTRTTNLNSWVSVTQRGQMANNWNADRLLSIHCNAGGGTGTETFYCTQDDTNTPPDVAFAQKIQTDMVSGGSWNNRRCVEDNSFLAYHLGVLRYSAATGCLNEIGFVDSADATKLTSSTWRDAFALSYFNALKSDLNLTCATTPAPGIFTLTVTPECNGTTSRMALSWTTSANATAYDIYRNGTLWDSNITTTSYTNTNGVVAGTNYTYSVKAKNTGATQTANSNGIVSVIALNCAVPGAFTMSVTPECSGTGTPRNKLTWTTSANATAYNVYRNGVLYASSLTGTTYTNTAVTSGTTYSYYVVAKNTTASQTTNSNGTQTVVALNCAVPGSFTISATAECSGTTSRVNLSWTASANATSYDVYRNGNLYASDVTGTQFLNTFITVGATYTYSMIAKNNIGTLANSNGTVSATAVVCAPGSFTATATATCSGTTSAINLTWTASANAISYDIYRNGNLYASDVTGTSFLNTYLITAGTTYTYYVKAKNAAGTLNNSNGTLSATATNCSGAKISEENNVKETITISFYPNPTDGILNLEINISEIQNIHYMIIDMNGRMIKEANLDTQRSINLSQLPSATYFVRVVVNGQEFVKQIVKK</sequence>
<dbReference type="NCBIfam" id="TIGR04183">
    <property type="entry name" value="Por_Secre_tail"/>
    <property type="match status" value="1"/>
</dbReference>
<dbReference type="Proteomes" id="UP000199702">
    <property type="component" value="Unassembled WGS sequence"/>
</dbReference>
<evidence type="ECO:0000256" key="4">
    <source>
        <dbReference type="ARBA" id="ARBA00022801"/>
    </source>
</evidence>
<dbReference type="EMBL" id="FNYA01000001">
    <property type="protein sequence ID" value="SEI43337.1"/>
    <property type="molecule type" value="Genomic_DNA"/>
</dbReference>
<feature type="domain" description="Fibronectin type-III" evidence="5">
    <location>
        <begin position="488"/>
        <end position="562"/>
    </location>
</feature>
<dbReference type="OrthoDB" id="9763643at2"/>
<dbReference type="InterPro" id="IPR003961">
    <property type="entry name" value="FN3_dom"/>
</dbReference>
<keyword evidence="3" id="KW-0732">Signal</keyword>
<dbReference type="GO" id="GO:0009253">
    <property type="term" value="P:peptidoglycan catabolic process"/>
    <property type="evidence" value="ECO:0007669"/>
    <property type="project" value="InterPro"/>
</dbReference>
<dbReference type="Gene3D" id="3.40.630.40">
    <property type="entry name" value="Zn-dependent exopeptidases"/>
    <property type="match status" value="1"/>
</dbReference>
<dbReference type="CDD" id="cd02696">
    <property type="entry name" value="MurNAc-LAA"/>
    <property type="match status" value="1"/>
</dbReference>
<feature type="domain" description="Fibronectin type-III" evidence="5">
    <location>
        <begin position="307"/>
        <end position="382"/>
    </location>
</feature>